<sequence length="512" mass="59007">MVHKQYSHKTTIFQGKVTPEEGVLVGYGALLNSLQLPMPFPEQLALISEKRNSYSTANWKVFSSRNAFEDSFYKHLVFALKYEGINLLFFKKLFEKLTTEEVLALLKIEPTGIYSRKIWFLYEWLCNEKLDIPDLTIKKAIPLVDEKLQYAIEGISSPRHRIINNLPGSVLFCPLIRKTEKLEQYIQSNIGNQKNAYLKRMHKDVLQRASAYLLLKDSKASFTIEGEKPRNNRAARWGNAIGQAGVNPLTIDELTRLQQLVIESNRFTQMGIRKQQGFVGDRDRETGEPIPDHISAKKEDLDSLLKGLFATKEILVSSKLDPVLVATKIAFGFVFIHPFVDGNGRLHRYIIHHILAKMHYSEQGMIFPVSASILSHINDYSKTLESYSHPVLDQIEWKTSSDKNVEILNDTIDYYRYFDATAQAEFLYDCVQDTMVNIIPAEVDYLRKYDEFKRYVDDTYEMPDDMVGLLVRFLEQGAGILSKRALNKEFSALKESEVKEIESTYHEIFIEE</sequence>
<evidence type="ECO:0000259" key="1">
    <source>
        <dbReference type="PROSITE" id="PS51459"/>
    </source>
</evidence>
<organism evidence="2 3">
    <name type="scientific">Flavobacterium frigidarium</name>
    <dbReference type="NCBI Taxonomy" id="99286"/>
    <lineage>
        <taxon>Bacteria</taxon>
        <taxon>Pseudomonadati</taxon>
        <taxon>Bacteroidota</taxon>
        <taxon>Flavobacteriia</taxon>
        <taxon>Flavobacteriales</taxon>
        <taxon>Flavobacteriaceae</taxon>
        <taxon>Flavobacterium</taxon>
    </lineage>
</organism>
<evidence type="ECO:0000313" key="2">
    <source>
        <dbReference type="EMBL" id="MEZ7515388.1"/>
    </source>
</evidence>
<feature type="domain" description="Fido" evidence="1">
    <location>
        <begin position="249"/>
        <end position="400"/>
    </location>
</feature>
<name>A0ABV4KG12_9FLAO</name>
<dbReference type="SUPFAM" id="SSF140931">
    <property type="entry name" value="Fic-like"/>
    <property type="match status" value="1"/>
</dbReference>
<dbReference type="PROSITE" id="PS51459">
    <property type="entry name" value="FIDO"/>
    <property type="match status" value="1"/>
</dbReference>
<protein>
    <submittedName>
        <fullName evidence="2">Fic family protein</fullName>
    </submittedName>
</protein>
<reference evidence="2 3" key="1">
    <citation type="submission" date="2023-05" db="EMBL/GenBank/DDBJ databases">
        <title>Adaptations of aquatic viruses from atmosphere-close ecosystems of the Central Arctic Ocean.</title>
        <authorList>
            <person name="Rahlff J."/>
            <person name="Holmfeldt K."/>
        </authorList>
    </citation>
    <scope>NUCLEOTIDE SEQUENCE [LARGE SCALE GENOMIC DNA]</scope>
    <source>
        <strain evidence="2 3">Arc14</strain>
    </source>
</reference>
<dbReference type="Pfam" id="PF02661">
    <property type="entry name" value="Fic"/>
    <property type="match status" value="1"/>
</dbReference>
<accession>A0ABV4KG12</accession>
<proteinExistence type="predicted"/>
<dbReference type="Gene3D" id="1.10.3290.10">
    <property type="entry name" value="Fido-like domain"/>
    <property type="match status" value="1"/>
</dbReference>
<dbReference type="InterPro" id="IPR036597">
    <property type="entry name" value="Fido-like_dom_sf"/>
</dbReference>
<keyword evidence="3" id="KW-1185">Reference proteome</keyword>
<dbReference type="Proteomes" id="UP001568894">
    <property type="component" value="Unassembled WGS sequence"/>
</dbReference>
<evidence type="ECO:0000313" key="3">
    <source>
        <dbReference type="Proteomes" id="UP001568894"/>
    </source>
</evidence>
<dbReference type="EMBL" id="JASMRN010000006">
    <property type="protein sequence ID" value="MEZ7515388.1"/>
    <property type="molecule type" value="Genomic_DNA"/>
</dbReference>
<gene>
    <name evidence="2" type="ORF">QO192_08860</name>
</gene>
<comment type="caution">
    <text evidence="2">The sequence shown here is derived from an EMBL/GenBank/DDBJ whole genome shotgun (WGS) entry which is preliminary data.</text>
</comment>
<dbReference type="InterPro" id="IPR003812">
    <property type="entry name" value="Fido"/>
</dbReference>
<dbReference type="RefSeq" id="WP_371569801.1">
    <property type="nucleotide sequence ID" value="NZ_JASMRN010000006.1"/>
</dbReference>